<dbReference type="InterPro" id="IPR016040">
    <property type="entry name" value="NAD(P)-bd_dom"/>
</dbReference>
<comment type="similarity">
    <text evidence="1">Belongs to the avfA family.</text>
</comment>
<keyword evidence="4" id="KW-1185">Reference proteome</keyword>
<dbReference type="InterPro" id="IPR036291">
    <property type="entry name" value="NAD(P)-bd_dom_sf"/>
</dbReference>
<evidence type="ECO:0000313" key="3">
    <source>
        <dbReference type="EMBL" id="PMD62785.1"/>
    </source>
</evidence>
<dbReference type="Pfam" id="PF13460">
    <property type="entry name" value="NAD_binding_10"/>
    <property type="match status" value="1"/>
</dbReference>
<protein>
    <recommendedName>
        <fullName evidence="2">NAD(P)-binding domain-containing protein</fullName>
    </recommendedName>
</protein>
<dbReference type="SUPFAM" id="SSF51735">
    <property type="entry name" value="NAD(P)-binding Rossmann-fold domains"/>
    <property type="match status" value="1"/>
</dbReference>
<dbReference type="AlphaFoldDB" id="A0A2J6TIE0"/>
<reference evidence="3 4" key="1">
    <citation type="submission" date="2016-04" db="EMBL/GenBank/DDBJ databases">
        <title>A degradative enzymes factory behind the ericoid mycorrhizal symbiosis.</title>
        <authorList>
            <consortium name="DOE Joint Genome Institute"/>
            <person name="Martino E."/>
            <person name="Morin E."/>
            <person name="Grelet G."/>
            <person name="Kuo A."/>
            <person name="Kohler A."/>
            <person name="Daghino S."/>
            <person name="Barry K."/>
            <person name="Choi C."/>
            <person name="Cichocki N."/>
            <person name="Clum A."/>
            <person name="Copeland A."/>
            <person name="Hainaut M."/>
            <person name="Haridas S."/>
            <person name="Labutti K."/>
            <person name="Lindquist E."/>
            <person name="Lipzen A."/>
            <person name="Khouja H.-R."/>
            <person name="Murat C."/>
            <person name="Ohm R."/>
            <person name="Olson A."/>
            <person name="Spatafora J."/>
            <person name="Veneault-Fourrey C."/>
            <person name="Henrissat B."/>
            <person name="Grigoriev I."/>
            <person name="Martin F."/>
            <person name="Perotto S."/>
        </authorList>
    </citation>
    <scope>NUCLEOTIDE SEQUENCE [LARGE SCALE GENOMIC DNA]</scope>
    <source>
        <strain evidence="3 4">E</strain>
    </source>
</reference>
<proteinExistence type="inferred from homology"/>
<dbReference type="OrthoDB" id="419598at2759"/>
<dbReference type="GO" id="GO:0004074">
    <property type="term" value="F:biliverdin reductase [NAD(P)H] activity"/>
    <property type="evidence" value="ECO:0007669"/>
    <property type="project" value="TreeGrafter"/>
</dbReference>
<dbReference type="InParanoid" id="A0A2J6TIE0"/>
<name>A0A2J6TIE0_9HELO</name>
<evidence type="ECO:0000313" key="4">
    <source>
        <dbReference type="Proteomes" id="UP000235371"/>
    </source>
</evidence>
<feature type="domain" description="NAD(P)-binding" evidence="2">
    <location>
        <begin position="7"/>
        <end position="124"/>
    </location>
</feature>
<organism evidence="3 4">
    <name type="scientific">Hyaloscypha bicolor E</name>
    <dbReference type="NCBI Taxonomy" id="1095630"/>
    <lineage>
        <taxon>Eukaryota</taxon>
        <taxon>Fungi</taxon>
        <taxon>Dikarya</taxon>
        <taxon>Ascomycota</taxon>
        <taxon>Pezizomycotina</taxon>
        <taxon>Leotiomycetes</taxon>
        <taxon>Helotiales</taxon>
        <taxon>Hyaloscyphaceae</taxon>
        <taxon>Hyaloscypha</taxon>
        <taxon>Hyaloscypha bicolor</taxon>
    </lineage>
</organism>
<evidence type="ECO:0000256" key="1">
    <source>
        <dbReference type="ARBA" id="ARBA00038376"/>
    </source>
</evidence>
<sequence length="124" mass="12973">MHFLLLGAIGRTGKHVVSKLLSQGHTVVALVRDSKRIKPQSNLTIVSGSPLEQSDIHAALTAVPSLSVSAAIFTLNTLRKSDSPFAAQVGPPRFLADSCTNLCAVLEQAGVRRVVVMSTAGVGD</sequence>
<accession>A0A2J6TIE0</accession>
<evidence type="ECO:0000259" key="2">
    <source>
        <dbReference type="Pfam" id="PF13460"/>
    </source>
</evidence>
<gene>
    <name evidence="3" type="ORF">K444DRAFT_610799</name>
</gene>
<dbReference type="GeneID" id="36587899"/>
<dbReference type="InterPro" id="IPR051606">
    <property type="entry name" value="Polyketide_Oxido-like"/>
</dbReference>
<dbReference type="RefSeq" id="XP_024739689.1">
    <property type="nucleotide sequence ID" value="XM_024879822.1"/>
</dbReference>
<dbReference type="PANTHER" id="PTHR43355:SF2">
    <property type="entry name" value="FLAVIN REDUCTASE (NADPH)"/>
    <property type="match status" value="1"/>
</dbReference>
<dbReference type="STRING" id="1095630.A0A2J6TIE0"/>
<dbReference type="PANTHER" id="PTHR43355">
    <property type="entry name" value="FLAVIN REDUCTASE (NADPH)"/>
    <property type="match status" value="1"/>
</dbReference>
<dbReference type="Proteomes" id="UP000235371">
    <property type="component" value="Unassembled WGS sequence"/>
</dbReference>
<dbReference type="Gene3D" id="3.40.50.720">
    <property type="entry name" value="NAD(P)-binding Rossmann-like Domain"/>
    <property type="match status" value="1"/>
</dbReference>
<dbReference type="GO" id="GO:0042602">
    <property type="term" value="F:riboflavin reductase (NADPH) activity"/>
    <property type="evidence" value="ECO:0007669"/>
    <property type="project" value="TreeGrafter"/>
</dbReference>
<dbReference type="EMBL" id="KZ613783">
    <property type="protein sequence ID" value="PMD62785.1"/>
    <property type="molecule type" value="Genomic_DNA"/>
</dbReference>